<evidence type="ECO:0000259" key="8">
    <source>
        <dbReference type="PROSITE" id="PS50928"/>
    </source>
</evidence>
<evidence type="ECO:0000256" key="1">
    <source>
        <dbReference type="ARBA" id="ARBA00004651"/>
    </source>
</evidence>
<evidence type="ECO:0000313" key="9">
    <source>
        <dbReference type="EMBL" id="RMS95188.1"/>
    </source>
</evidence>
<dbReference type="GO" id="GO:0005886">
    <property type="term" value="C:plasma membrane"/>
    <property type="evidence" value="ECO:0007669"/>
    <property type="project" value="UniProtKB-SubCell"/>
</dbReference>
<evidence type="ECO:0000256" key="4">
    <source>
        <dbReference type="ARBA" id="ARBA00022692"/>
    </source>
</evidence>
<keyword evidence="6 7" id="KW-0472">Membrane</keyword>
<evidence type="ECO:0000256" key="3">
    <source>
        <dbReference type="ARBA" id="ARBA00022475"/>
    </source>
</evidence>
<gene>
    <name evidence="9" type="ORF">ALP58_100051</name>
</gene>
<evidence type="ECO:0000313" key="10">
    <source>
        <dbReference type="Proteomes" id="UP000270430"/>
    </source>
</evidence>
<keyword evidence="4 7" id="KW-0812">Transmembrane</keyword>
<dbReference type="InterPro" id="IPR035906">
    <property type="entry name" value="MetI-like_sf"/>
</dbReference>
<dbReference type="Gene3D" id="1.10.3720.10">
    <property type="entry name" value="MetI-like"/>
    <property type="match status" value="1"/>
</dbReference>
<comment type="similarity">
    <text evidence="7">Belongs to the binding-protein-dependent transport system permease family.</text>
</comment>
<dbReference type="InterPro" id="IPR000515">
    <property type="entry name" value="MetI-like"/>
</dbReference>
<name>A0A3M5H995_PSESS</name>
<dbReference type="GO" id="GO:0055085">
    <property type="term" value="P:transmembrane transport"/>
    <property type="evidence" value="ECO:0007669"/>
    <property type="project" value="InterPro"/>
</dbReference>
<comment type="caution">
    <text evidence="9">The sequence shown here is derived from an EMBL/GenBank/DDBJ whole genome shotgun (WGS) entry which is preliminary data.</text>
</comment>
<feature type="transmembrane region" description="Helical" evidence="7">
    <location>
        <begin position="171"/>
        <end position="198"/>
    </location>
</feature>
<feature type="transmembrane region" description="Helical" evidence="7">
    <location>
        <begin position="276"/>
        <end position="298"/>
    </location>
</feature>
<dbReference type="PANTHER" id="PTHR43163:SF3">
    <property type="entry name" value="PEPTIDE ABC TRANSPORTER PERMEASE PROTEIN"/>
    <property type="match status" value="1"/>
</dbReference>
<evidence type="ECO:0000256" key="7">
    <source>
        <dbReference type="RuleBase" id="RU363032"/>
    </source>
</evidence>
<evidence type="ECO:0000256" key="5">
    <source>
        <dbReference type="ARBA" id="ARBA00022989"/>
    </source>
</evidence>
<proteinExistence type="inferred from homology"/>
<feature type="domain" description="ABC transmembrane type-1" evidence="8">
    <location>
        <begin position="132"/>
        <end position="337"/>
    </location>
</feature>
<dbReference type="PROSITE" id="PS50928">
    <property type="entry name" value="ABC_TM1"/>
    <property type="match status" value="1"/>
</dbReference>
<feature type="transmembrane region" description="Helical" evidence="7">
    <location>
        <begin position="39"/>
        <end position="67"/>
    </location>
</feature>
<keyword evidence="3" id="KW-1003">Cell membrane</keyword>
<keyword evidence="5 7" id="KW-1133">Transmembrane helix</keyword>
<evidence type="ECO:0000256" key="6">
    <source>
        <dbReference type="ARBA" id="ARBA00023136"/>
    </source>
</evidence>
<dbReference type="PANTHER" id="PTHR43163">
    <property type="entry name" value="DIPEPTIDE TRANSPORT SYSTEM PERMEASE PROTEIN DPPB-RELATED"/>
    <property type="match status" value="1"/>
</dbReference>
<dbReference type="Pfam" id="PF19300">
    <property type="entry name" value="BPD_transp_1_N"/>
    <property type="match status" value="1"/>
</dbReference>
<feature type="transmembrane region" description="Helical" evidence="7">
    <location>
        <begin position="136"/>
        <end position="159"/>
    </location>
</feature>
<sequence length="351" mass="37600">MPATRWAASWATCSASRFGWTCKCNAEPSRRMQMNSNTLWLIVQRFGAAIVTLLIVSIVVFAITAVLPGDAAQQALGQFATPEQVAALRTKLGLDQPGVVRYLHWLTNLLGGNFGESVSNAMPVSELIAGRFPKTLMLSATTALVSVPLALALGIGAAMYRGSRLDDALSFITLTLVAVPEFLVATLAVLIFAVNLGWLSALSYGGDVSSPWQFMRTYALPVMTLCCVIVAQMARMTRAAVIDQLDSPYVEMARLKGVSPVRIVLRHALPNAIGPIVNAVALSLSYLLGGVVIVETIFNYPGIASLMVDAVTNRDMALVQGCTMLFCSAYLGLVLMADLCAILSNPRLRTQ</sequence>
<dbReference type="CDD" id="cd06261">
    <property type="entry name" value="TM_PBP2"/>
    <property type="match status" value="1"/>
</dbReference>
<reference evidence="9 10" key="1">
    <citation type="submission" date="2018-08" db="EMBL/GenBank/DDBJ databases">
        <title>Recombination of ecologically and evolutionarily significant loci maintains genetic cohesion in the Pseudomonas syringae species complex.</title>
        <authorList>
            <person name="Dillon M."/>
            <person name="Thakur S."/>
            <person name="Almeida R.N.D."/>
            <person name="Weir B.S."/>
            <person name="Guttman D.S."/>
        </authorList>
    </citation>
    <scope>NUCLEOTIDE SEQUENCE [LARGE SCALE GENOMIC DNA]</scope>
    <source>
        <strain evidence="9 10">ICMP 9420</strain>
    </source>
</reference>
<feature type="transmembrane region" description="Helical" evidence="7">
    <location>
        <begin position="218"/>
        <end position="234"/>
    </location>
</feature>
<comment type="subcellular location">
    <subcellularLocation>
        <location evidence="1 7">Cell membrane</location>
        <topology evidence="1 7">Multi-pass membrane protein</topology>
    </subcellularLocation>
</comment>
<dbReference type="EMBL" id="RBSX01000048">
    <property type="protein sequence ID" value="RMS95188.1"/>
    <property type="molecule type" value="Genomic_DNA"/>
</dbReference>
<organism evidence="9 10">
    <name type="scientific">Pseudomonas savastanoi</name>
    <name type="common">Pseudomonas syringae pv. savastanoi</name>
    <dbReference type="NCBI Taxonomy" id="29438"/>
    <lineage>
        <taxon>Bacteria</taxon>
        <taxon>Pseudomonadati</taxon>
        <taxon>Pseudomonadota</taxon>
        <taxon>Gammaproteobacteria</taxon>
        <taxon>Pseudomonadales</taxon>
        <taxon>Pseudomonadaceae</taxon>
        <taxon>Pseudomonas</taxon>
    </lineage>
</organism>
<dbReference type="AlphaFoldDB" id="A0A3M5H995"/>
<dbReference type="Proteomes" id="UP000270430">
    <property type="component" value="Unassembled WGS sequence"/>
</dbReference>
<feature type="transmembrane region" description="Helical" evidence="7">
    <location>
        <begin position="318"/>
        <end position="343"/>
    </location>
</feature>
<accession>A0A3M5H995</accession>
<dbReference type="SUPFAM" id="SSF161098">
    <property type="entry name" value="MetI-like"/>
    <property type="match status" value="1"/>
</dbReference>
<keyword evidence="2 7" id="KW-0813">Transport</keyword>
<protein>
    <submittedName>
        <fullName evidence="9">Peptide ABC transporter permease</fullName>
    </submittedName>
</protein>
<dbReference type="Pfam" id="PF00528">
    <property type="entry name" value="BPD_transp_1"/>
    <property type="match status" value="1"/>
</dbReference>
<evidence type="ECO:0000256" key="2">
    <source>
        <dbReference type="ARBA" id="ARBA00022448"/>
    </source>
</evidence>
<dbReference type="InterPro" id="IPR045621">
    <property type="entry name" value="BPD_transp_1_N"/>
</dbReference>